<accession>A0ABU4F239</accession>
<evidence type="ECO:0000259" key="1">
    <source>
        <dbReference type="Pfam" id="PF13577"/>
    </source>
</evidence>
<sequence>MNAGSSERLVVDTLTRYLALCDVPVRTEGELGDLFTEDAVWEGGGSEYTEKFGRTEGREAIVEMLSAYLPPAPHFLTNVHLLFPGVVYVKGITARGSWKMQQLSRYESGAAEVMVAKLDVTFRIGPDRPRISAFRTERLFSAPLTGE</sequence>
<dbReference type="RefSeq" id="WP_317769764.1">
    <property type="nucleotide sequence ID" value="NZ_JAWMAJ010000003.1"/>
</dbReference>
<dbReference type="InterPro" id="IPR032710">
    <property type="entry name" value="NTF2-like_dom_sf"/>
</dbReference>
<reference evidence="2 3" key="1">
    <citation type="submission" date="2023-10" db="EMBL/GenBank/DDBJ databases">
        <title>Characterization of rhizosphere-enriched actinobacteria from wheat plants lab-grown on chernevaya soil.</title>
        <authorList>
            <person name="Tikhonova E.N."/>
            <person name="Konopkin A."/>
            <person name="Kravchenko I.K."/>
        </authorList>
    </citation>
    <scope>NUCLEOTIDE SEQUENCE [LARGE SCALE GENOMIC DNA]</scope>
    <source>
        <strain evidence="2 3">RR29</strain>
    </source>
</reference>
<evidence type="ECO:0000313" key="3">
    <source>
        <dbReference type="Proteomes" id="UP001187346"/>
    </source>
</evidence>
<comment type="caution">
    <text evidence="2">The sequence shown here is derived from an EMBL/GenBank/DDBJ whole genome shotgun (WGS) entry which is preliminary data.</text>
</comment>
<evidence type="ECO:0000313" key="2">
    <source>
        <dbReference type="EMBL" id="MDV7214659.1"/>
    </source>
</evidence>
<feature type="domain" description="SnoaL-like" evidence="1">
    <location>
        <begin position="9"/>
        <end position="114"/>
    </location>
</feature>
<dbReference type="Gene3D" id="3.10.450.50">
    <property type="match status" value="1"/>
</dbReference>
<keyword evidence="3" id="KW-1185">Reference proteome</keyword>
<organism evidence="2 3">
    <name type="scientific">Streptomyces prunicolor</name>
    <dbReference type="NCBI Taxonomy" id="67348"/>
    <lineage>
        <taxon>Bacteria</taxon>
        <taxon>Bacillati</taxon>
        <taxon>Actinomycetota</taxon>
        <taxon>Actinomycetes</taxon>
        <taxon>Kitasatosporales</taxon>
        <taxon>Streptomycetaceae</taxon>
        <taxon>Streptomyces</taxon>
    </lineage>
</organism>
<protein>
    <submittedName>
        <fullName evidence="2">Nuclear transport factor 2 family protein</fullName>
    </submittedName>
</protein>
<dbReference type="InterPro" id="IPR037401">
    <property type="entry name" value="SnoaL-like"/>
</dbReference>
<gene>
    <name evidence="2" type="ORF">R5A26_01705</name>
</gene>
<dbReference type="Pfam" id="PF13577">
    <property type="entry name" value="SnoaL_4"/>
    <property type="match status" value="1"/>
</dbReference>
<dbReference type="SUPFAM" id="SSF54427">
    <property type="entry name" value="NTF2-like"/>
    <property type="match status" value="1"/>
</dbReference>
<proteinExistence type="predicted"/>
<dbReference type="Proteomes" id="UP001187346">
    <property type="component" value="Unassembled WGS sequence"/>
</dbReference>
<name>A0ABU4F239_9ACTN</name>
<dbReference type="EMBL" id="JAWMAJ010000003">
    <property type="protein sequence ID" value="MDV7214659.1"/>
    <property type="molecule type" value="Genomic_DNA"/>
</dbReference>